<organism evidence="3 4">
    <name type="scientific">Cephalotrichum gorgonifer</name>
    <dbReference type="NCBI Taxonomy" id="2041049"/>
    <lineage>
        <taxon>Eukaryota</taxon>
        <taxon>Fungi</taxon>
        <taxon>Dikarya</taxon>
        <taxon>Ascomycota</taxon>
        <taxon>Pezizomycotina</taxon>
        <taxon>Sordariomycetes</taxon>
        <taxon>Hypocreomycetidae</taxon>
        <taxon>Microascales</taxon>
        <taxon>Microascaceae</taxon>
        <taxon>Cephalotrichum</taxon>
    </lineage>
</organism>
<evidence type="ECO:0000313" key="4">
    <source>
        <dbReference type="Proteomes" id="UP001187682"/>
    </source>
</evidence>
<dbReference type="Gene3D" id="3.40.50.150">
    <property type="entry name" value="Vaccinia Virus protein VP39"/>
    <property type="match status" value="1"/>
</dbReference>
<dbReference type="PANTHER" id="PTHR43591:SF10">
    <property type="entry name" value="ABC TRANSMEMBRANE TYPE-1 DOMAIN-CONTAINING PROTEIN-RELATED"/>
    <property type="match status" value="1"/>
</dbReference>
<evidence type="ECO:0000313" key="3">
    <source>
        <dbReference type="EMBL" id="SPO03577.1"/>
    </source>
</evidence>
<evidence type="ECO:0000256" key="2">
    <source>
        <dbReference type="SAM" id="MobiDB-lite"/>
    </source>
</evidence>
<feature type="region of interest" description="Disordered" evidence="2">
    <location>
        <begin position="1"/>
        <end position="35"/>
    </location>
</feature>
<protein>
    <submittedName>
        <fullName evidence="3">Related to TAM domain methyltransferase</fullName>
    </submittedName>
</protein>
<keyword evidence="3" id="KW-0808">Transferase</keyword>
<comment type="similarity">
    <text evidence="1">Belongs to the methyltransferase superfamily. LaeA methyltransferase family.</text>
</comment>
<gene>
    <name evidence="3" type="ORF">DNG_06260</name>
</gene>
<name>A0AAE8MZN3_9PEZI</name>
<reference evidence="3" key="1">
    <citation type="submission" date="2018-03" db="EMBL/GenBank/DDBJ databases">
        <authorList>
            <person name="Guldener U."/>
        </authorList>
    </citation>
    <scope>NUCLEOTIDE SEQUENCE</scope>
</reference>
<dbReference type="GO" id="GO:0032259">
    <property type="term" value="P:methylation"/>
    <property type="evidence" value="ECO:0007669"/>
    <property type="project" value="UniProtKB-KW"/>
</dbReference>
<proteinExistence type="inferred from homology"/>
<dbReference type="CDD" id="cd02440">
    <property type="entry name" value="AdoMet_MTases"/>
    <property type="match status" value="1"/>
</dbReference>
<dbReference type="Proteomes" id="UP001187682">
    <property type="component" value="Unassembled WGS sequence"/>
</dbReference>
<dbReference type="SUPFAM" id="SSF53335">
    <property type="entry name" value="S-adenosyl-L-methionine-dependent methyltransferases"/>
    <property type="match status" value="1"/>
</dbReference>
<dbReference type="EMBL" id="ONZQ02000008">
    <property type="protein sequence ID" value="SPO03577.1"/>
    <property type="molecule type" value="Genomic_DNA"/>
</dbReference>
<feature type="compositionally biased region" description="Pro residues" evidence="2">
    <location>
        <begin position="9"/>
        <end position="26"/>
    </location>
</feature>
<dbReference type="Pfam" id="PF13489">
    <property type="entry name" value="Methyltransf_23"/>
    <property type="match status" value="1"/>
</dbReference>
<accession>A0AAE8MZN3</accession>
<dbReference type="InterPro" id="IPR029063">
    <property type="entry name" value="SAM-dependent_MTases_sf"/>
</dbReference>
<keyword evidence="3" id="KW-0489">Methyltransferase</keyword>
<dbReference type="PANTHER" id="PTHR43591">
    <property type="entry name" value="METHYLTRANSFERASE"/>
    <property type="match status" value="1"/>
</dbReference>
<dbReference type="GO" id="GO:0008168">
    <property type="term" value="F:methyltransferase activity"/>
    <property type="evidence" value="ECO:0007669"/>
    <property type="project" value="UniProtKB-KW"/>
</dbReference>
<dbReference type="AlphaFoldDB" id="A0AAE8MZN3"/>
<keyword evidence="4" id="KW-1185">Reference proteome</keyword>
<comment type="caution">
    <text evidence="3">The sequence shown here is derived from an EMBL/GenBank/DDBJ whole genome shotgun (WGS) entry which is preliminary data.</text>
</comment>
<sequence>MTDETTPAASPPGPQSPAKPESPPRSEPVGPGGILPAEHWAQQELVVADDGESALGESVVSSTASITSSVLNYRMLHGRRYHSEIGHASYWGSNDEAQSESLDLNHLAMTLACGQKLYLAPLEEDKVHRALDIGTGTGIWAIDFADEFPKTEVIGTDISPIQPTWVPPLLKFEIEDCTLNWTFAPDSFDYIHMRWLLGSITDWTALFAEAYKACSPGGWVESLEPSCQFQSDHTGIPDDSALGQWGKFFIEGGKKIGQSFTVLEDNIQRKAMEAAGFVDIQEFQFKVPIGPWPKDPQLNELGVLGQAVLESDIEGYILFIANTIGWSRPEIQVYIAHLRREVRFGNHYPYYRAKVVWGRKPDGA</sequence>
<evidence type="ECO:0000256" key="1">
    <source>
        <dbReference type="ARBA" id="ARBA00038158"/>
    </source>
</evidence>